<dbReference type="GeneID" id="16193956"/>
<dbReference type="EMBL" id="KC292026">
    <property type="protein sequence ID" value="AGM11370.1"/>
    <property type="molecule type" value="Genomic_DNA"/>
</dbReference>
<name>R4T8Z4_9CAUD</name>
<dbReference type="KEGG" id="vg:16193956"/>
<keyword evidence="3" id="KW-1185">Reference proteome</keyword>
<evidence type="ECO:0000313" key="3">
    <source>
        <dbReference type="Proteomes" id="UP000202786"/>
    </source>
</evidence>
<gene>
    <name evidence="2" type="primary">40</name>
    <name evidence="2" type="ORF">HGTV1_40</name>
</gene>
<proteinExistence type="predicted"/>
<organism evidence="2 3">
    <name type="scientific">Halogranum tailed virus 1</name>
    <dbReference type="NCBI Taxonomy" id="1273749"/>
    <lineage>
        <taxon>Viruses</taxon>
        <taxon>Duplodnaviria</taxon>
        <taxon>Heunggongvirae</taxon>
        <taxon>Uroviricota</taxon>
        <taxon>Caudoviricetes</taxon>
        <taxon>Thumleimavirales</taxon>
        <taxon>Halomagnusviridae</taxon>
        <taxon>Hagravirus</taxon>
        <taxon>Hagravirus capitaneum</taxon>
        <taxon>Hagravirus HGTV1</taxon>
    </lineage>
</organism>
<reference evidence="2 3" key="1">
    <citation type="submission" date="2012-12" db="EMBL/GenBank/DDBJ databases">
        <authorList>
            <person name="Sencilo A."/>
            <person name="Jacobs-Sera D."/>
            <person name="Russell D.A."/>
            <person name="Ko C."/>
            <person name="Atanasova N."/>
            <person name="Osterlund E."/>
            <person name="Oksanen H.M."/>
            <person name="Bamford D.H."/>
            <person name="Hatfull G.F."/>
            <person name="Roine E."/>
            <person name="Hendrix R.W."/>
        </authorList>
    </citation>
    <scope>NUCLEOTIDE SEQUENCE [LARGE SCALE GENOMIC DNA]</scope>
</reference>
<dbReference type="Proteomes" id="UP000202786">
    <property type="component" value="Segment"/>
</dbReference>
<feature type="compositionally biased region" description="Basic and acidic residues" evidence="1">
    <location>
        <begin position="9"/>
        <end position="31"/>
    </location>
</feature>
<evidence type="ECO:0000256" key="1">
    <source>
        <dbReference type="SAM" id="MobiDB-lite"/>
    </source>
</evidence>
<protein>
    <submittedName>
        <fullName evidence="2">Uncharacterized protein</fullName>
    </submittedName>
</protein>
<accession>R4T8Z4</accession>
<evidence type="ECO:0000313" key="2">
    <source>
        <dbReference type="EMBL" id="AGM11370.1"/>
    </source>
</evidence>
<sequence length="103" mass="11645">MTGEIMGQLDKDLKSQGFERTERSSPFHDDGTLWANSHELVCDETGIVVRSQADLQQEEKTVAELSESTPRYSNSGRVILPGGHKHVYDWGEDDEGEFIYEKV</sequence>
<feature type="region of interest" description="Disordered" evidence="1">
    <location>
        <begin position="1"/>
        <end position="31"/>
    </location>
</feature>
<dbReference type="RefSeq" id="YP_008059248.1">
    <property type="nucleotide sequence ID" value="NC_021328.1"/>
</dbReference>